<evidence type="ECO:0000313" key="1">
    <source>
        <dbReference type="EMBL" id="CCM05940.1"/>
    </source>
</evidence>
<protein>
    <submittedName>
        <fullName evidence="1">Uncharacterized protein</fullName>
    </submittedName>
</protein>
<dbReference type="HOGENOM" id="CLU_3439434_0_0_1"/>
<sequence length="8" mass="917">MKGKANRI</sequence>
<accession>J4GWC4</accession>
<dbReference type="EMBL" id="HE797215">
    <property type="protein sequence ID" value="CCM05940.1"/>
    <property type="molecule type" value="Genomic_DNA"/>
</dbReference>
<reference evidence="1 2" key="1">
    <citation type="journal article" date="2012" name="Appl. Environ. Microbiol.">
        <title>Short-read sequencing for genomic analysis of the brown rot fungus Fibroporia radiculosa.</title>
        <authorList>
            <person name="Tang J.D."/>
            <person name="Perkins A.D."/>
            <person name="Sonstegard T.S."/>
            <person name="Schroeder S.G."/>
            <person name="Burgess S.C."/>
            <person name="Diehl S.V."/>
        </authorList>
    </citation>
    <scope>NUCLEOTIDE SEQUENCE [LARGE SCALE GENOMIC DNA]</scope>
    <source>
        <strain evidence="1 2">TFFH 294</strain>
    </source>
</reference>
<keyword evidence="2" id="KW-1185">Reference proteome</keyword>
<dbReference type="InParanoid" id="J4GWC4"/>
<organism evidence="1 2">
    <name type="scientific">Fibroporia radiculosa</name>
    <dbReference type="NCBI Taxonomy" id="599839"/>
    <lineage>
        <taxon>Eukaryota</taxon>
        <taxon>Fungi</taxon>
        <taxon>Dikarya</taxon>
        <taxon>Basidiomycota</taxon>
        <taxon>Agaricomycotina</taxon>
        <taxon>Agaricomycetes</taxon>
        <taxon>Polyporales</taxon>
        <taxon>Fibroporiaceae</taxon>
        <taxon>Fibroporia</taxon>
    </lineage>
</organism>
<proteinExistence type="predicted"/>
<dbReference type="Proteomes" id="UP000006352">
    <property type="component" value="Unassembled WGS sequence"/>
</dbReference>
<name>J4GWC4_9APHY</name>
<evidence type="ECO:0000313" key="2">
    <source>
        <dbReference type="Proteomes" id="UP000006352"/>
    </source>
</evidence>
<gene>
    <name evidence="1" type="ORF">FIBRA_08179</name>
</gene>